<reference evidence="3" key="1">
    <citation type="submission" date="2022-08" db="EMBL/GenBank/DDBJ databases">
        <title>Alicyclobacillus fastidiosus DSM 17978, complete genome.</title>
        <authorList>
            <person name="Wang Q."/>
            <person name="Cai R."/>
            <person name="Wang Z."/>
        </authorList>
    </citation>
    <scope>NUCLEOTIDE SEQUENCE</scope>
    <source>
        <strain evidence="3">DSM 17978</strain>
    </source>
</reference>
<accession>A0ABY6ZEP6</accession>
<evidence type="ECO:0000313" key="3">
    <source>
        <dbReference type="EMBL" id="WAH40972.1"/>
    </source>
</evidence>
<proteinExistence type="predicted"/>
<evidence type="ECO:0000256" key="1">
    <source>
        <dbReference type="ARBA" id="ARBA00023002"/>
    </source>
</evidence>
<dbReference type="InterPro" id="IPR023210">
    <property type="entry name" value="NADP_OxRdtase_dom"/>
</dbReference>
<dbReference type="SUPFAM" id="SSF51430">
    <property type="entry name" value="NAD(P)-linked oxidoreductase"/>
    <property type="match status" value="1"/>
</dbReference>
<dbReference type="Gene3D" id="3.20.20.100">
    <property type="entry name" value="NADP-dependent oxidoreductase domain"/>
    <property type="match status" value="1"/>
</dbReference>
<dbReference type="InterPro" id="IPR020471">
    <property type="entry name" value="AKR"/>
</dbReference>
<dbReference type="Proteomes" id="UP001164761">
    <property type="component" value="Chromosome"/>
</dbReference>
<dbReference type="InterPro" id="IPR036812">
    <property type="entry name" value="NAD(P)_OxRdtase_dom_sf"/>
</dbReference>
<name>A0ABY6ZEP6_9BACL</name>
<dbReference type="EMBL" id="CP104067">
    <property type="protein sequence ID" value="WAH40972.1"/>
    <property type="molecule type" value="Genomic_DNA"/>
</dbReference>
<protein>
    <submittedName>
        <fullName evidence="3">Aldo/keto reductase</fullName>
    </submittedName>
</protein>
<evidence type="ECO:0000259" key="2">
    <source>
        <dbReference type="Pfam" id="PF00248"/>
    </source>
</evidence>
<sequence>MKYNRLGHSGLVVSALGLGTNSFGGRADEETSVRILNEAIEHGINFIDTANVYTNTQSESIIGRALSGGKRKQVILATKVGMPRGEQPNQGGSSRREIMEQIDASLTRLQTDYVDLYQIHTLDKSTPMEETLRALDDLVTAGKVRYIGASNYMAWELMKALSISERERLNRYVSIQPCYSLADRTIEVELEPLCLEEGIGIIPYFPLAGGILTGKYAEGVTPAGSRMEKEPRFKERLDQERVALGNGVQSLASELGTTASALSLSWLMHRPSVSTVIVGASRPEQVLTNLQSAELELSADTLQRLDGLSEPFKHARPFAVFRPLA</sequence>
<gene>
    <name evidence="3" type="ORF">NZD89_22205</name>
</gene>
<dbReference type="PRINTS" id="PR00069">
    <property type="entry name" value="ALDKETRDTASE"/>
</dbReference>
<dbReference type="Pfam" id="PF00248">
    <property type="entry name" value="Aldo_ket_red"/>
    <property type="match status" value="1"/>
</dbReference>
<feature type="domain" description="NADP-dependent oxidoreductase" evidence="2">
    <location>
        <begin position="16"/>
        <end position="309"/>
    </location>
</feature>
<keyword evidence="1" id="KW-0560">Oxidoreductase</keyword>
<dbReference type="InterPro" id="IPR050523">
    <property type="entry name" value="AKR_Detox_Biosynth"/>
</dbReference>
<keyword evidence="4" id="KW-1185">Reference proteome</keyword>
<dbReference type="RefSeq" id="WP_268004872.1">
    <property type="nucleotide sequence ID" value="NZ_BSUT01000001.1"/>
</dbReference>
<dbReference type="PANTHER" id="PTHR43364:SF4">
    <property type="entry name" value="NAD(P)-LINKED OXIDOREDUCTASE SUPERFAMILY PROTEIN"/>
    <property type="match status" value="1"/>
</dbReference>
<organism evidence="3 4">
    <name type="scientific">Alicyclobacillus fastidiosus</name>
    <dbReference type="NCBI Taxonomy" id="392011"/>
    <lineage>
        <taxon>Bacteria</taxon>
        <taxon>Bacillati</taxon>
        <taxon>Bacillota</taxon>
        <taxon>Bacilli</taxon>
        <taxon>Bacillales</taxon>
        <taxon>Alicyclobacillaceae</taxon>
        <taxon>Alicyclobacillus</taxon>
    </lineage>
</organism>
<evidence type="ECO:0000313" key="4">
    <source>
        <dbReference type="Proteomes" id="UP001164761"/>
    </source>
</evidence>
<dbReference type="PANTHER" id="PTHR43364">
    <property type="entry name" value="NADH-SPECIFIC METHYLGLYOXAL REDUCTASE-RELATED"/>
    <property type="match status" value="1"/>
</dbReference>